<feature type="compositionally biased region" description="Basic and acidic residues" evidence="1">
    <location>
        <begin position="509"/>
        <end position="518"/>
    </location>
</feature>
<evidence type="ECO:0000313" key="3">
    <source>
        <dbReference type="EMBL" id="KAH0563243.1"/>
    </source>
</evidence>
<name>A0A9P8RSB5_9PEZI</name>
<dbReference type="SUPFAM" id="SSF81901">
    <property type="entry name" value="HCP-like"/>
    <property type="match status" value="1"/>
</dbReference>
<protein>
    <recommendedName>
        <fullName evidence="2">CHAT domain-containing protein</fullName>
    </recommendedName>
</protein>
<comment type="caution">
    <text evidence="3">The sequence shown here is derived from an EMBL/GenBank/DDBJ whole genome shotgun (WGS) entry which is preliminary data.</text>
</comment>
<dbReference type="Gene3D" id="1.25.40.10">
    <property type="entry name" value="Tetratricopeptide repeat domain"/>
    <property type="match status" value="1"/>
</dbReference>
<dbReference type="InterPro" id="IPR024983">
    <property type="entry name" value="CHAT_dom"/>
</dbReference>
<dbReference type="AlphaFoldDB" id="A0A9P8RSB5"/>
<feature type="domain" description="CHAT" evidence="2">
    <location>
        <begin position="403"/>
        <end position="711"/>
    </location>
</feature>
<evidence type="ECO:0000256" key="1">
    <source>
        <dbReference type="SAM" id="MobiDB-lite"/>
    </source>
</evidence>
<gene>
    <name evidence="3" type="ORF">GP486_002188</name>
</gene>
<dbReference type="EMBL" id="JAGHQM010000231">
    <property type="protein sequence ID" value="KAH0563243.1"/>
    <property type="molecule type" value="Genomic_DNA"/>
</dbReference>
<sequence length="712" mass="79156">MDNSTNFDVYLLENFEFIISLAGEDKGLQTGLYMHYAVLKFKLFQRWGGTKDLEEAIENGKHAVAETQEGNEAYAGRLNNLGVMLESRYERTGKMEDLEEAILIARQAVDAVDVTPEDHPDLAGRLNNLGNKLESRYERTGKMEDLEEAIQITQQAWNCKNATPFVRIISSTLTLHLLQSQGDFESAYNLSVEAINLLPYVHNRSLDRQDQQYVVSYFSGLATTACSLALQTRRGPEAALEVLEQGRGVILSLLMDDRSSTSELKAAYPELCAQYESLLLGVNKPAENITGSCTQRNSSTRQIEAIAKLEKCVQDIQQLPGFGQFHKGLTAKQMQSCSTKGSIVVVNITNLRSDAIIITTNTFKVLPLPGLSAHQAKDWINQDLTAATLSDRGRKNKAYLEFLLWLWHGCVRPVLDELHCHVQLSANDLPRVWWAGTGLASSFPFHSAGDMSAGPTESACYRAISSYTPTIKALQYARERAGTTIPSCRDPWRVVIVTMPKTPPAHKQSARDPLKTPRDLPGTRSERSEVITAIGSSMYIRTLEHPDVASTIVQLRECNIAHFACHGVSDPVDPSRSGLILQTARISTEEPRQDILSVREVSQAHLSRAEIAYLSACSTAQNKVERLSDEALHVVSGFQVAGFRHVIGCLWPSDDEVCVDVAKSFYSELGQGRYKDDRATALALHKAVVKIRESKEYRKRPLLWAQYVHFGA</sequence>
<evidence type="ECO:0000313" key="4">
    <source>
        <dbReference type="Proteomes" id="UP000750711"/>
    </source>
</evidence>
<dbReference type="InterPro" id="IPR011990">
    <property type="entry name" value="TPR-like_helical_dom_sf"/>
</dbReference>
<proteinExistence type="predicted"/>
<accession>A0A9P8RSB5</accession>
<dbReference type="Pfam" id="PF13374">
    <property type="entry name" value="TPR_10"/>
    <property type="match status" value="2"/>
</dbReference>
<evidence type="ECO:0000259" key="2">
    <source>
        <dbReference type="Pfam" id="PF12770"/>
    </source>
</evidence>
<dbReference type="Proteomes" id="UP000750711">
    <property type="component" value="Unassembled WGS sequence"/>
</dbReference>
<feature type="region of interest" description="Disordered" evidence="1">
    <location>
        <begin position="501"/>
        <end position="526"/>
    </location>
</feature>
<reference evidence="3" key="1">
    <citation type="submission" date="2021-03" db="EMBL/GenBank/DDBJ databases">
        <title>Comparative genomics and phylogenomic investigation of the class Geoglossomycetes provide insights into ecological specialization and systematics.</title>
        <authorList>
            <person name="Melie T."/>
            <person name="Pirro S."/>
            <person name="Miller A.N."/>
            <person name="Quandt A."/>
        </authorList>
    </citation>
    <scope>NUCLEOTIDE SEQUENCE</scope>
    <source>
        <strain evidence="3">CAQ_001_2017</strain>
    </source>
</reference>
<keyword evidence="4" id="KW-1185">Reference proteome</keyword>
<organism evidence="3 4">
    <name type="scientific">Trichoglossum hirsutum</name>
    <dbReference type="NCBI Taxonomy" id="265104"/>
    <lineage>
        <taxon>Eukaryota</taxon>
        <taxon>Fungi</taxon>
        <taxon>Dikarya</taxon>
        <taxon>Ascomycota</taxon>
        <taxon>Pezizomycotina</taxon>
        <taxon>Geoglossomycetes</taxon>
        <taxon>Geoglossales</taxon>
        <taxon>Geoglossaceae</taxon>
        <taxon>Trichoglossum</taxon>
    </lineage>
</organism>
<dbReference type="Pfam" id="PF12770">
    <property type="entry name" value="CHAT"/>
    <property type="match status" value="1"/>
</dbReference>